<proteinExistence type="predicted"/>
<evidence type="ECO:0000313" key="3">
    <source>
        <dbReference type="Proteomes" id="UP001159363"/>
    </source>
</evidence>
<comment type="caution">
    <text evidence="2">The sequence shown here is derived from an EMBL/GenBank/DDBJ whole genome shotgun (WGS) entry which is preliminary data.</text>
</comment>
<evidence type="ECO:0000313" key="2">
    <source>
        <dbReference type="EMBL" id="KAJ8875446.1"/>
    </source>
</evidence>
<feature type="region of interest" description="Disordered" evidence="1">
    <location>
        <begin position="650"/>
        <end position="672"/>
    </location>
</feature>
<reference evidence="2 3" key="1">
    <citation type="submission" date="2023-02" db="EMBL/GenBank/DDBJ databases">
        <title>LHISI_Scaffold_Assembly.</title>
        <authorList>
            <person name="Stuart O.P."/>
            <person name="Cleave R."/>
            <person name="Magrath M.J.L."/>
            <person name="Mikheyev A.S."/>
        </authorList>
    </citation>
    <scope>NUCLEOTIDE SEQUENCE [LARGE SCALE GENOMIC DNA]</scope>
    <source>
        <strain evidence="2">Daus_M_001</strain>
        <tissue evidence="2">Leg muscle</tissue>
    </source>
</reference>
<name>A0ABQ9GTU1_9NEOP</name>
<dbReference type="Proteomes" id="UP001159363">
    <property type="component" value="Chromosome 8"/>
</dbReference>
<evidence type="ECO:0000256" key="1">
    <source>
        <dbReference type="SAM" id="MobiDB-lite"/>
    </source>
</evidence>
<feature type="compositionally biased region" description="Polar residues" evidence="1">
    <location>
        <begin position="656"/>
        <end position="665"/>
    </location>
</feature>
<keyword evidence="3" id="KW-1185">Reference proteome</keyword>
<accession>A0ABQ9GTU1</accession>
<feature type="compositionally biased region" description="Polar residues" evidence="1">
    <location>
        <begin position="1"/>
        <end position="17"/>
    </location>
</feature>
<gene>
    <name evidence="2" type="ORF">PR048_023341</name>
</gene>
<organism evidence="2 3">
    <name type="scientific">Dryococelus australis</name>
    <dbReference type="NCBI Taxonomy" id="614101"/>
    <lineage>
        <taxon>Eukaryota</taxon>
        <taxon>Metazoa</taxon>
        <taxon>Ecdysozoa</taxon>
        <taxon>Arthropoda</taxon>
        <taxon>Hexapoda</taxon>
        <taxon>Insecta</taxon>
        <taxon>Pterygota</taxon>
        <taxon>Neoptera</taxon>
        <taxon>Polyneoptera</taxon>
        <taxon>Phasmatodea</taxon>
        <taxon>Verophasmatodea</taxon>
        <taxon>Anareolatae</taxon>
        <taxon>Phasmatidae</taxon>
        <taxon>Eurycanthinae</taxon>
        <taxon>Dryococelus</taxon>
    </lineage>
</organism>
<sequence length="747" mass="83121">MHFSTLSTGSRYTSSLRNSHKKSPQDWGPVTSVARIPVLPYRSTTVEICNQVPGELLRCNEVVPRHVVSVSGNTYGPTKCPKYRTTRSCSIVPEVLWNVLHVNYLDANGVEPIVVQDCQYKGKSHTEAPSSNKIKVDPQRASIWLPSANYTLPRHNMPRFSCSLIQSSDDIGCWVTTDHDISLSVQPGCGIRITTTLAKCAVHVAVFLCGIFHAAACSFALFGCCELTISGGTTPQRTYAPYKAIHGRTGRDDSYVRRDGNSASFPPSTYCNSARRRGLHQNFNIRIIIVIIKTSALHTAQVQAFPCVGPPLNRVIDEKLLHLSAPPVRGIRSLGNCNLFPSSGRDKGFYFMTDICIAMANVRKSPSCDIVDSTDQANQSIRQTRSISQHYQLYQTTNKENRSYLIAILTDQANQLYRPVIPTGEPNAKTNRSDKLTINTYLQVHSQATHKINHQNQPDNTSQSYQLAIRTDQANCPNKFRARRPGARAHTIEIARTRKCPQAMIMRHLLATRTEGTHTDIVAVHQHGTVVKEEARRLRVDSSGEKSARVWHRPNSNPNLCGILGLEFLGIIIVINDLEEAGYTSKIKDHVRNYAYASVLISRSELDCAHHSHKQQISDALYNEVLRGDENEAKYGADSGIQWRGKREIPEKTRRSAASSGTIPTCENPGLLPMRTGFNPRPGHSRIFASAKRARRCRWSADFLGDLTFPPPLNSAIAPFSPHFILIGSQELVVKSRPNLSTQLNYS</sequence>
<dbReference type="EMBL" id="JARBHB010000009">
    <property type="protein sequence ID" value="KAJ8875446.1"/>
    <property type="molecule type" value="Genomic_DNA"/>
</dbReference>
<protein>
    <submittedName>
        <fullName evidence="2">Uncharacterized protein</fullName>
    </submittedName>
</protein>
<feature type="region of interest" description="Disordered" evidence="1">
    <location>
        <begin position="1"/>
        <end position="27"/>
    </location>
</feature>